<name>A0AAV2HZ13_LYMST</name>
<proteinExistence type="predicted"/>
<dbReference type="InterPro" id="IPR016135">
    <property type="entry name" value="UBQ-conjugating_enzyme/RWD"/>
</dbReference>
<accession>A0AAV2HZ13</accession>
<comment type="caution">
    <text evidence="3">The sequence shown here is derived from an EMBL/GenBank/DDBJ whole genome shotgun (WGS) entry which is preliminary data.</text>
</comment>
<dbReference type="Proteomes" id="UP001497497">
    <property type="component" value="Unassembled WGS sequence"/>
</dbReference>
<evidence type="ECO:0000313" key="4">
    <source>
        <dbReference type="Proteomes" id="UP001497497"/>
    </source>
</evidence>
<dbReference type="InterPro" id="IPR050113">
    <property type="entry name" value="Ub_conjugating_enzyme"/>
</dbReference>
<reference evidence="3 4" key="1">
    <citation type="submission" date="2024-04" db="EMBL/GenBank/DDBJ databases">
        <authorList>
            <consortium name="Genoscope - CEA"/>
            <person name="William W."/>
        </authorList>
    </citation>
    <scope>NUCLEOTIDE SEQUENCE [LARGE SCALE GENOMIC DNA]</scope>
</reference>
<dbReference type="InterPro" id="IPR000608">
    <property type="entry name" value="UBC"/>
</dbReference>
<feature type="compositionally biased region" description="Polar residues" evidence="1">
    <location>
        <begin position="1"/>
        <end position="13"/>
    </location>
</feature>
<gene>
    <name evidence="3" type="ORF">GSLYS_00013202001</name>
</gene>
<feature type="region of interest" description="Disordered" evidence="1">
    <location>
        <begin position="1"/>
        <end position="59"/>
    </location>
</feature>
<dbReference type="CDD" id="cd23814">
    <property type="entry name" value="UEV_AKTIP"/>
    <property type="match status" value="1"/>
</dbReference>
<evidence type="ECO:0000259" key="2">
    <source>
        <dbReference type="PROSITE" id="PS50127"/>
    </source>
</evidence>
<dbReference type="AlphaFoldDB" id="A0AAV2HZ13"/>
<evidence type="ECO:0000313" key="3">
    <source>
        <dbReference type="EMBL" id="CAL1539383.1"/>
    </source>
</evidence>
<dbReference type="PROSITE" id="PS50127">
    <property type="entry name" value="UBC_2"/>
    <property type="match status" value="1"/>
</dbReference>
<dbReference type="EMBL" id="CAXITT010000338">
    <property type="protein sequence ID" value="CAL1539383.1"/>
    <property type="molecule type" value="Genomic_DNA"/>
</dbReference>
<dbReference type="PANTHER" id="PTHR24067">
    <property type="entry name" value="UBIQUITIN-CONJUGATING ENZYME E2"/>
    <property type="match status" value="1"/>
</dbReference>
<dbReference type="Gene3D" id="3.10.110.10">
    <property type="entry name" value="Ubiquitin Conjugating Enzyme"/>
    <property type="match status" value="1"/>
</dbReference>
<dbReference type="Pfam" id="PF00179">
    <property type="entry name" value="UQ_con"/>
    <property type="match status" value="1"/>
</dbReference>
<evidence type="ECO:0000256" key="1">
    <source>
        <dbReference type="SAM" id="MobiDB-lite"/>
    </source>
</evidence>
<sequence length="297" mass="33318">MSATPERASQSPEITLVSPSPPHRTSGDGRQLPSIPNSMPYSAGSQTGSKGSNQGLNNRGSNGYGPFFQEYSLMAEYNLMQQQKIPGVYVMPCAKTPLVWSGLIFIRQGLYQGGALRFSLSIPDNYPDGDCPTLVFEFPVFHPLVHPVTGELDVKRAFPRWRRNVNHLWQVILYAKKVFYKMDTTSPSNPEAAVLYDQEPNMFKDRLAESLKSSNDRLYQPPDLDDPYALRFSPWNEAVHPDTKRQMMQSSQVNIIHGSFERKQSNDAGSANPSDLGLSWMEPGQTRIFVRDESGNI</sequence>
<dbReference type="SMART" id="SM00212">
    <property type="entry name" value="UBCc"/>
    <property type="match status" value="1"/>
</dbReference>
<keyword evidence="4" id="KW-1185">Reference proteome</keyword>
<organism evidence="3 4">
    <name type="scientific">Lymnaea stagnalis</name>
    <name type="common">Great pond snail</name>
    <name type="synonym">Helix stagnalis</name>
    <dbReference type="NCBI Taxonomy" id="6523"/>
    <lineage>
        <taxon>Eukaryota</taxon>
        <taxon>Metazoa</taxon>
        <taxon>Spiralia</taxon>
        <taxon>Lophotrochozoa</taxon>
        <taxon>Mollusca</taxon>
        <taxon>Gastropoda</taxon>
        <taxon>Heterobranchia</taxon>
        <taxon>Euthyneura</taxon>
        <taxon>Panpulmonata</taxon>
        <taxon>Hygrophila</taxon>
        <taxon>Lymnaeoidea</taxon>
        <taxon>Lymnaeidae</taxon>
        <taxon>Lymnaea</taxon>
    </lineage>
</organism>
<dbReference type="SUPFAM" id="SSF54495">
    <property type="entry name" value="UBC-like"/>
    <property type="match status" value="1"/>
</dbReference>
<feature type="compositionally biased region" description="Polar residues" evidence="1">
    <location>
        <begin position="34"/>
        <end position="59"/>
    </location>
</feature>
<feature type="domain" description="UBC core" evidence="2">
    <location>
        <begin position="68"/>
        <end position="216"/>
    </location>
</feature>
<protein>
    <recommendedName>
        <fullName evidence="2">UBC core domain-containing protein</fullName>
    </recommendedName>
</protein>